<dbReference type="Pfam" id="PF01652">
    <property type="entry name" value="IF4E"/>
    <property type="match status" value="1"/>
</dbReference>
<keyword evidence="3" id="KW-0810">Translation regulation</keyword>
<evidence type="ECO:0000313" key="8">
    <source>
        <dbReference type="Proteomes" id="UP000002630"/>
    </source>
</evidence>
<keyword evidence="2 6" id="KW-0396">Initiation factor</keyword>
<dbReference type="Proteomes" id="UP000002630">
    <property type="component" value="Linkage Group LG07"/>
</dbReference>
<dbReference type="SUPFAM" id="SSF55418">
    <property type="entry name" value="eIF4e-like"/>
    <property type="match status" value="1"/>
</dbReference>
<accession>D8LTT3</accession>
<dbReference type="PANTHER" id="PTHR11960">
    <property type="entry name" value="EUKARYOTIC TRANSLATION INITIATION FACTOR 4E RELATED"/>
    <property type="match status" value="1"/>
</dbReference>
<dbReference type="EMBL" id="FN649732">
    <property type="protein sequence ID" value="CBN73980.1"/>
    <property type="molecule type" value="Genomic_DNA"/>
</dbReference>
<protein>
    <submittedName>
        <fullName evidence="7">Eukaryotic translation initiation factor 4E-like 1</fullName>
    </submittedName>
</protein>
<dbReference type="eggNOG" id="KOG1670">
    <property type="taxonomic scope" value="Eukaryota"/>
</dbReference>
<dbReference type="GO" id="GO:0000340">
    <property type="term" value="F:RNA 7-methylguanosine cap binding"/>
    <property type="evidence" value="ECO:0007669"/>
    <property type="project" value="TreeGrafter"/>
</dbReference>
<dbReference type="AlphaFoldDB" id="D8LTT3"/>
<dbReference type="FunCoup" id="D8LTT3">
    <property type="interactions" value="86"/>
</dbReference>
<proteinExistence type="inferred from homology"/>
<name>D8LTT3_ECTSI</name>
<evidence type="ECO:0000256" key="2">
    <source>
        <dbReference type="ARBA" id="ARBA00022540"/>
    </source>
</evidence>
<dbReference type="InParanoid" id="D8LTT3"/>
<dbReference type="GO" id="GO:0006417">
    <property type="term" value="P:regulation of translation"/>
    <property type="evidence" value="ECO:0007669"/>
    <property type="project" value="UniProtKB-KW"/>
</dbReference>
<dbReference type="GO" id="GO:0003743">
    <property type="term" value="F:translation initiation factor activity"/>
    <property type="evidence" value="ECO:0007669"/>
    <property type="project" value="UniProtKB-KW"/>
</dbReference>
<evidence type="ECO:0000256" key="3">
    <source>
        <dbReference type="ARBA" id="ARBA00022845"/>
    </source>
</evidence>
<dbReference type="OrthoDB" id="590761at2759"/>
<evidence type="ECO:0000256" key="4">
    <source>
        <dbReference type="ARBA" id="ARBA00022884"/>
    </source>
</evidence>
<dbReference type="EMBL" id="FN649137">
    <property type="protein sequence ID" value="CBN73980.1"/>
    <property type="molecule type" value="Genomic_DNA"/>
</dbReference>
<evidence type="ECO:0000256" key="6">
    <source>
        <dbReference type="RuleBase" id="RU004374"/>
    </source>
</evidence>
<dbReference type="OMA" id="RIEVWFS"/>
<reference evidence="7 8" key="1">
    <citation type="journal article" date="2010" name="Nature">
        <title>The Ectocarpus genome and the independent evolution of multicellularity in brown algae.</title>
        <authorList>
            <person name="Cock J.M."/>
            <person name="Sterck L."/>
            <person name="Rouze P."/>
            <person name="Scornet D."/>
            <person name="Allen A.E."/>
            <person name="Amoutzias G."/>
            <person name="Anthouard V."/>
            <person name="Artiguenave F."/>
            <person name="Aury J.M."/>
            <person name="Badger J.H."/>
            <person name="Beszteri B."/>
            <person name="Billiau K."/>
            <person name="Bonnet E."/>
            <person name="Bothwell J.H."/>
            <person name="Bowler C."/>
            <person name="Boyen C."/>
            <person name="Brownlee C."/>
            <person name="Carrano C.J."/>
            <person name="Charrier B."/>
            <person name="Cho G.Y."/>
            <person name="Coelho S.M."/>
            <person name="Collen J."/>
            <person name="Corre E."/>
            <person name="Da Silva C."/>
            <person name="Delage L."/>
            <person name="Delaroque N."/>
            <person name="Dittami S.M."/>
            <person name="Doulbeau S."/>
            <person name="Elias M."/>
            <person name="Farnham G."/>
            <person name="Gachon C.M."/>
            <person name="Gschloessl B."/>
            <person name="Heesch S."/>
            <person name="Jabbari K."/>
            <person name="Jubin C."/>
            <person name="Kawai H."/>
            <person name="Kimura K."/>
            <person name="Kloareg B."/>
            <person name="Kupper F.C."/>
            <person name="Lang D."/>
            <person name="Le Bail A."/>
            <person name="Leblanc C."/>
            <person name="Lerouge P."/>
            <person name="Lohr M."/>
            <person name="Lopez P.J."/>
            <person name="Martens C."/>
            <person name="Maumus F."/>
            <person name="Michel G."/>
            <person name="Miranda-Saavedra D."/>
            <person name="Morales J."/>
            <person name="Moreau H."/>
            <person name="Motomura T."/>
            <person name="Nagasato C."/>
            <person name="Napoli C.A."/>
            <person name="Nelson D.R."/>
            <person name="Nyvall-Collen P."/>
            <person name="Peters A.F."/>
            <person name="Pommier C."/>
            <person name="Potin P."/>
            <person name="Poulain J."/>
            <person name="Quesneville H."/>
            <person name="Read B."/>
            <person name="Rensing S.A."/>
            <person name="Ritter A."/>
            <person name="Rousvoal S."/>
            <person name="Samanta M."/>
            <person name="Samson G."/>
            <person name="Schroeder D.C."/>
            <person name="Segurens B."/>
            <person name="Strittmatter M."/>
            <person name="Tonon T."/>
            <person name="Tregear J.W."/>
            <person name="Valentin K."/>
            <person name="von Dassow P."/>
            <person name="Yamagishi T."/>
            <person name="Van de Peer Y."/>
            <person name="Wincker P."/>
        </authorList>
    </citation>
    <scope>NUCLEOTIDE SEQUENCE [LARGE SCALE GENOMIC DNA]</scope>
    <source>
        <strain evidence="8">Ec32 / CCAP1310/4</strain>
    </source>
</reference>
<keyword evidence="8" id="KW-1185">Reference proteome</keyword>
<dbReference type="STRING" id="2880.D8LTT3"/>
<keyword evidence="4 6" id="KW-0694">RNA-binding</keyword>
<sequence>MANGSAEQLHPLQNTWCIWEHKVAKSSADWGDSMQSLAEFATVEDFWKVYNNVPKPSQVMFDGSMRKKVGDRVIDSYSIFKKGIKPEWEAPENSHGGEWQSRSKMTPQALDLFWENMVLGLVGETVDVGDEICGARVVDKSKNNHNVYRFELWLRSNDGNTAARLLERLRACLADRNLHEKLMPSFDWKAHGGR</sequence>
<gene>
    <name evidence="7" type="primary">EIF4E-like1</name>
    <name evidence="7" type="ORF">Esi_0009_0153</name>
</gene>
<organism evidence="7 8">
    <name type="scientific">Ectocarpus siliculosus</name>
    <name type="common">Brown alga</name>
    <name type="synonym">Conferva siliculosa</name>
    <dbReference type="NCBI Taxonomy" id="2880"/>
    <lineage>
        <taxon>Eukaryota</taxon>
        <taxon>Sar</taxon>
        <taxon>Stramenopiles</taxon>
        <taxon>Ochrophyta</taxon>
        <taxon>PX clade</taxon>
        <taxon>Phaeophyceae</taxon>
        <taxon>Ectocarpales</taxon>
        <taxon>Ectocarpaceae</taxon>
        <taxon>Ectocarpus</taxon>
    </lineage>
</organism>
<dbReference type="InterPro" id="IPR023398">
    <property type="entry name" value="TIF_eIF4e-like"/>
</dbReference>
<dbReference type="InterPro" id="IPR001040">
    <property type="entry name" value="TIF_eIF_4E"/>
</dbReference>
<keyword evidence="5 6" id="KW-0648">Protein biosynthesis</keyword>
<evidence type="ECO:0000256" key="5">
    <source>
        <dbReference type="ARBA" id="ARBA00022917"/>
    </source>
</evidence>
<dbReference type="PANTHER" id="PTHR11960:SF8">
    <property type="entry name" value="EUKARYOTIC TRANSLATION INITIATION FACTOR 4E1-RELATED"/>
    <property type="match status" value="1"/>
</dbReference>
<evidence type="ECO:0000256" key="1">
    <source>
        <dbReference type="ARBA" id="ARBA00009860"/>
    </source>
</evidence>
<evidence type="ECO:0000313" key="7">
    <source>
        <dbReference type="EMBL" id="CBN73980.1"/>
    </source>
</evidence>
<dbReference type="GO" id="GO:0016281">
    <property type="term" value="C:eukaryotic translation initiation factor 4F complex"/>
    <property type="evidence" value="ECO:0007669"/>
    <property type="project" value="TreeGrafter"/>
</dbReference>
<dbReference type="Gene3D" id="3.30.760.10">
    <property type="entry name" value="RNA Cap, Translation Initiation Factor Eif4e"/>
    <property type="match status" value="1"/>
</dbReference>
<comment type="similarity">
    <text evidence="1 6">Belongs to the eukaryotic initiation factor 4E family.</text>
</comment>